<proteinExistence type="predicted"/>
<protein>
    <submittedName>
        <fullName evidence="1">Uncharacterized protein</fullName>
    </submittedName>
</protein>
<dbReference type="EMBL" id="BGZO01000134">
    <property type="protein sequence ID" value="GBR77194.1"/>
    <property type="molecule type" value="Genomic_DNA"/>
</dbReference>
<dbReference type="AlphaFoldDB" id="A0A388TIU6"/>
<organism evidence="1 2">
    <name type="scientific">Candidatus Termititenax persephonae</name>
    <dbReference type="NCBI Taxonomy" id="2218525"/>
    <lineage>
        <taxon>Bacteria</taxon>
        <taxon>Bacillati</taxon>
        <taxon>Candidatus Margulisiibacteriota</taxon>
        <taxon>Candidatus Termititenacia</taxon>
        <taxon>Candidatus Termititenacales</taxon>
        <taxon>Candidatus Termititenacaceae</taxon>
        <taxon>Candidatus Termititenax</taxon>
    </lineage>
</organism>
<evidence type="ECO:0000313" key="2">
    <source>
        <dbReference type="Proteomes" id="UP000275925"/>
    </source>
</evidence>
<name>A0A388TIU6_9BACT</name>
<dbReference type="Proteomes" id="UP000275925">
    <property type="component" value="Unassembled WGS sequence"/>
</dbReference>
<sequence>MAQIMRKPEIEKNVREKLDISNSDSLYRALMSKDTQALEALAAKFGEQGKELIEAFRAARAAA</sequence>
<gene>
    <name evidence="1" type="ORF">NO2_1619</name>
</gene>
<comment type="caution">
    <text evidence="1">The sequence shown here is derived from an EMBL/GenBank/DDBJ whole genome shotgun (WGS) entry which is preliminary data.</text>
</comment>
<evidence type="ECO:0000313" key="1">
    <source>
        <dbReference type="EMBL" id="GBR77194.1"/>
    </source>
</evidence>
<accession>A0A388TIU6</accession>
<keyword evidence="2" id="KW-1185">Reference proteome</keyword>
<reference evidence="1 2" key="1">
    <citation type="journal article" date="2019" name="ISME J.">
        <title>Genome analyses of uncultured TG2/ZB3 bacteria in 'Margulisbacteria' specifically attached to ectosymbiotic spirochetes of protists in the termite gut.</title>
        <authorList>
            <person name="Utami Y.D."/>
            <person name="Kuwahara H."/>
            <person name="Igai K."/>
            <person name="Murakami T."/>
            <person name="Sugaya K."/>
            <person name="Morikawa T."/>
            <person name="Nagura Y."/>
            <person name="Yuki M."/>
            <person name="Deevong P."/>
            <person name="Inoue T."/>
            <person name="Kihara K."/>
            <person name="Lo N."/>
            <person name="Yamada A."/>
            <person name="Ohkuma M."/>
            <person name="Hongoh Y."/>
        </authorList>
    </citation>
    <scope>NUCLEOTIDE SEQUENCE [LARGE SCALE GENOMIC DNA]</scope>
    <source>
        <strain evidence="1">NkOx7-02</strain>
    </source>
</reference>